<evidence type="ECO:0000313" key="1">
    <source>
        <dbReference type="EnsemblMetazoa" id="Aqu2.1.03107_001"/>
    </source>
</evidence>
<reference evidence="1" key="1">
    <citation type="submission" date="2017-05" db="UniProtKB">
        <authorList>
            <consortium name="EnsemblMetazoa"/>
        </authorList>
    </citation>
    <scope>IDENTIFICATION</scope>
</reference>
<dbReference type="AlphaFoldDB" id="A0A1X7SLU2"/>
<organism evidence="1">
    <name type="scientific">Amphimedon queenslandica</name>
    <name type="common">Sponge</name>
    <dbReference type="NCBI Taxonomy" id="400682"/>
    <lineage>
        <taxon>Eukaryota</taxon>
        <taxon>Metazoa</taxon>
        <taxon>Porifera</taxon>
        <taxon>Demospongiae</taxon>
        <taxon>Heteroscleromorpha</taxon>
        <taxon>Haplosclerida</taxon>
        <taxon>Niphatidae</taxon>
        <taxon>Amphimedon</taxon>
    </lineage>
</organism>
<dbReference type="EnsemblMetazoa" id="Aqu2.1.03107_001">
    <property type="protein sequence ID" value="Aqu2.1.03107_001"/>
    <property type="gene ID" value="Aqu2.1.03107"/>
</dbReference>
<dbReference type="PANTHER" id="PTHR46481">
    <property type="entry name" value="ZINC FINGER BED DOMAIN-CONTAINING PROTEIN 4"/>
    <property type="match status" value="1"/>
</dbReference>
<dbReference type="InterPro" id="IPR012337">
    <property type="entry name" value="RNaseH-like_sf"/>
</dbReference>
<protein>
    <recommendedName>
        <fullName evidence="2">DUF659 domain-containing protein</fullName>
    </recommendedName>
</protein>
<name>A0A1X7SLU2_AMPQE</name>
<dbReference type="InParanoid" id="A0A1X7SLU2"/>
<proteinExistence type="predicted"/>
<accession>A0A1X7SLU2</accession>
<dbReference type="OMA" id="HESHIAQ"/>
<sequence length="183" mass="20908">ELESVEKCTFTTDLWTAQHQNRGYISLTVHYVNEYFKLQSKCLQTQEVTTDHTSISIEAVLSSMLSSWNIRDKVCGATTDNASNMVNAIRILAGIQHFPCVAHTLQLSVKSGLNVSHVQRVLGRCRKLVEHFNKSSKQTYKLREKQEMLQLPKHRLIQECITHWGSTLHMIERLMEQQAAIAA</sequence>
<evidence type="ECO:0008006" key="2">
    <source>
        <dbReference type="Google" id="ProtNLM"/>
    </source>
</evidence>
<dbReference type="PANTHER" id="PTHR46481:SF9">
    <property type="entry name" value="ZINC FINGER BED DOMAIN-CONTAINING PROTEIN 1-LIKE"/>
    <property type="match status" value="1"/>
</dbReference>
<dbReference type="InterPro" id="IPR052035">
    <property type="entry name" value="ZnF_BED_domain_contain"/>
</dbReference>
<dbReference type="STRING" id="400682.A0A1X7SLU2"/>
<dbReference type="SUPFAM" id="SSF53098">
    <property type="entry name" value="Ribonuclease H-like"/>
    <property type="match status" value="1"/>
</dbReference>
<dbReference type="eggNOG" id="KOG1121">
    <property type="taxonomic scope" value="Eukaryota"/>
</dbReference>